<organism evidence="1 2">
    <name type="scientific">Rhodotorula mucilaginosa</name>
    <name type="common">Yeast</name>
    <name type="synonym">Rhodotorula rubra</name>
    <dbReference type="NCBI Taxonomy" id="5537"/>
    <lineage>
        <taxon>Eukaryota</taxon>
        <taxon>Fungi</taxon>
        <taxon>Dikarya</taxon>
        <taxon>Basidiomycota</taxon>
        <taxon>Pucciniomycotina</taxon>
        <taxon>Microbotryomycetes</taxon>
        <taxon>Sporidiobolales</taxon>
        <taxon>Sporidiobolaceae</taxon>
        <taxon>Rhodotorula</taxon>
    </lineage>
</organism>
<accession>A0A9P6W389</accession>
<dbReference type="SUPFAM" id="SSF52047">
    <property type="entry name" value="RNI-like"/>
    <property type="match status" value="1"/>
</dbReference>
<evidence type="ECO:0008006" key="3">
    <source>
        <dbReference type="Google" id="ProtNLM"/>
    </source>
</evidence>
<comment type="caution">
    <text evidence="1">The sequence shown here is derived from an EMBL/GenBank/DDBJ whole genome shotgun (WGS) entry which is preliminary data.</text>
</comment>
<dbReference type="Gene3D" id="3.80.10.10">
    <property type="entry name" value="Ribonuclease Inhibitor"/>
    <property type="match status" value="1"/>
</dbReference>
<reference evidence="1 2" key="1">
    <citation type="submission" date="2020-11" db="EMBL/GenBank/DDBJ databases">
        <title>Kefir isolates.</title>
        <authorList>
            <person name="Marcisauskas S."/>
            <person name="Kim Y."/>
            <person name="Blasche S."/>
        </authorList>
    </citation>
    <scope>NUCLEOTIDE SEQUENCE [LARGE SCALE GENOMIC DNA]</scope>
    <source>
        <strain evidence="1 2">KR</strain>
    </source>
</reference>
<dbReference type="Proteomes" id="UP000777482">
    <property type="component" value="Unassembled WGS sequence"/>
</dbReference>
<keyword evidence="2" id="KW-1185">Reference proteome</keyword>
<protein>
    <recommendedName>
        <fullName evidence="3">F-box domain-containing protein</fullName>
    </recommendedName>
</protein>
<dbReference type="OrthoDB" id="2524658at2759"/>
<name>A0A9P6W389_RHOMI</name>
<dbReference type="AlphaFoldDB" id="A0A9P6W389"/>
<dbReference type="EMBL" id="PUHQ01000036">
    <property type="protein sequence ID" value="KAG0661290.1"/>
    <property type="molecule type" value="Genomic_DNA"/>
</dbReference>
<evidence type="ECO:0000313" key="2">
    <source>
        <dbReference type="Proteomes" id="UP000777482"/>
    </source>
</evidence>
<dbReference type="InterPro" id="IPR032675">
    <property type="entry name" value="LRR_dom_sf"/>
</dbReference>
<evidence type="ECO:0000313" key="1">
    <source>
        <dbReference type="EMBL" id="KAG0661290.1"/>
    </source>
</evidence>
<proteinExistence type="predicted"/>
<sequence length="568" mass="64071">MLTLDTLPLPVLLEIIKYFPVAYIAGEDTIVHWPSGPAELCKANAPETIALAGCNRALRRLLLPVMFHDCHFGKANPTEKYAKRLDELSRGSGELLACIRNLTVMAFTSNGIKAANACIGQMTNLETIGWYASHPVPPLFVQTLCKIPSFKSLVLREFGVESLPHILPLADQLTKISINSERQAPAPKSARELAPVLVGASRRSRLPWDERNVATVEEQREALLRDLPPFLARACKHVEELAISGRGLCDKGEPFQWLEKLFDAMVDDNRQYPNFPRLERLWLRHCNSKTLALKHLLSTTGVHLRTLEVTAQDTAELPPPPSALRSLKELCYFMLDHVRCVDFVNAVTQHSPLDILYLNGIRHIDILPVFGSSFRCGETLRQLRIQTGADGSFFTLPRVRTIVASCPNLVALEIKGNWGLEAVDLLQEMEPLKQLRRFAFDHPWERPRSSLYVEADGRTIRSERNGDFRIISVMGTSIAEEMGKRIQWDIDAARPRYRERFGAFAKRMPVLERIRWSCTEAVDWTWTFERRVGQAGQPTIVCHDDADIPYGKTIVGPKLEGGGIYLLR</sequence>
<gene>
    <name evidence="1" type="ORF">C6P46_004061</name>
</gene>